<dbReference type="GO" id="GO:0015577">
    <property type="term" value="F:galactitol transmembrane transporter activity"/>
    <property type="evidence" value="ECO:0007669"/>
    <property type="project" value="InterPro"/>
</dbReference>
<evidence type="ECO:0000256" key="5">
    <source>
        <dbReference type="ARBA" id="ARBA00022683"/>
    </source>
</evidence>
<feature type="transmembrane region" description="Helical" evidence="9">
    <location>
        <begin position="6"/>
        <end position="28"/>
    </location>
</feature>
<comment type="subcellular location">
    <subcellularLocation>
        <location evidence="1">Cell membrane</location>
        <topology evidence="1">Multi-pass membrane protein</topology>
    </subcellularLocation>
</comment>
<sequence>MHAAMNYILSLGGTIFVPIVLIIIGLLFRLSILKSIKAAATVGIGFLGLNLVVSLISQYLSPAVQAMVDRFGLNLTVIDVGSGTSAGIAFSTTVGALIIPIIFGLNVLLLLLRLTKTMNIDIFNYSHYALTGSIVTLMSGHLIYGLIAGMFHAIFSLIIADFTAKRVQKVVGIDGISISQGYATSTVPLYALLDKVFDGIPFLKNRNMDTQFIQRKFGMFGDPVIIGVILGLILSLLAGTGFKQGANVVIVVAGIMILFPRVIRIIVEGLLPISDAAKKFFNKRFHGKELFIGLDSAVTLGHPTTITVGILIIPITLLLSALLPGNHVLPLADLAFAPFFICMATIMHKGDVIRTLISSTINMVLVLYISTYFSPYYTNLAKNGGFDVAKNGTKVSALYVGNVFDFVIVQLMRPGILGIVALIIISGLGIYFSIRRRQSQSEKHDSNITIDQ</sequence>
<evidence type="ECO:0000256" key="6">
    <source>
        <dbReference type="ARBA" id="ARBA00022692"/>
    </source>
</evidence>
<feature type="domain" description="PTS EIIC type-2" evidence="10">
    <location>
        <begin position="5"/>
        <end position="452"/>
    </location>
</feature>
<dbReference type="InterPro" id="IPR004703">
    <property type="entry name" value="PTS_sugar-sp_permease"/>
</dbReference>
<feature type="transmembrane region" description="Helical" evidence="9">
    <location>
        <begin position="40"/>
        <end position="60"/>
    </location>
</feature>
<dbReference type="InterPro" id="IPR013014">
    <property type="entry name" value="PTS_EIIC_2"/>
</dbReference>
<feature type="transmembrane region" description="Helical" evidence="9">
    <location>
        <begin position="292"/>
        <end position="322"/>
    </location>
</feature>
<evidence type="ECO:0000256" key="4">
    <source>
        <dbReference type="ARBA" id="ARBA00022597"/>
    </source>
</evidence>
<dbReference type="PROSITE" id="PS51104">
    <property type="entry name" value="PTS_EIIC_TYPE_2"/>
    <property type="match status" value="1"/>
</dbReference>
<feature type="transmembrane region" description="Helical" evidence="9">
    <location>
        <begin position="328"/>
        <end position="346"/>
    </location>
</feature>
<dbReference type="EMBL" id="BMIR01000002">
    <property type="protein sequence ID" value="GGE31545.1"/>
    <property type="molecule type" value="Genomic_DNA"/>
</dbReference>
<dbReference type="Pfam" id="PF03611">
    <property type="entry name" value="EIIC-GAT"/>
    <property type="match status" value="1"/>
</dbReference>
<evidence type="ECO:0000256" key="8">
    <source>
        <dbReference type="ARBA" id="ARBA00023136"/>
    </source>
</evidence>
<dbReference type="PANTHER" id="PTHR37324:SF4">
    <property type="entry name" value="PERMEASE IIC COMPONENT-RELATED"/>
    <property type="match status" value="1"/>
</dbReference>
<name>A0A8J2VML1_9BACL</name>
<feature type="transmembrane region" description="Helical" evidence="9">
    <location>
        <begin position="88"/>
        <end position="111"/>
    </location>
</feature>
<protein>
    <submittedName>
        <fullName evidence="11">Putative permease IIC component</fullName>
    </submittedName>
</protein>
<evidence type="ECO:0000256" key="2">
    <source>
        <dbReference type="ARBA" id="ARBA00022448"/>
    </source>
</evidence>
<dbReference type="AlphaFoldDB" id="A0A8J2VML1"/>
<evidence type="ECO:0000313" key="12">
    <source>
        <dbReference type="Proteomes" id="UP000628775"/>
    </source>
</evidence>
<feature type="transmembrane region" description="Helical" evidence="9">
    <location>
        <begin position="224"/>
        <end position="242"/>
    </location>
</feature>
<keyword evidence="6 9" id="KW-0812">Transmembrane</keyword>
<evidence type="ECO:0000256" key="7">
    <source>
        <dbReference type="ARBA" id="ARBA00022989"/>
    </source>
</evidence>
<comment type="caution">
    <text evidence="11">The sequence shown here is derived from an EMBL/GenBank/DDBJ whole genome shotgun (WGS) entry which is preliminary data.</text>
</comment>
<keyword evidence="12" id="KW-1185">Reference proteome</keyword>
<keyword evidence="5" id="KW-0598">Phosphotransferase system</keyword>
<evidence type="ECO:0000256" key="3">
    <source>
        <dbReference type="ARBA" id="ARBA00022475"/>
    </source>
</evidence>
<keyword evidence="7 9" id="KW-1133">Transmembrane helix</keyword>
<feature type="transmembrane region" description="Helical" evidence="9">
    <location>
        <begin position="415"/>
        <end position="434"/>
    </location>
</feature>
<keyword evidence="3" id="KW-1003">Cell membrane</keyword>
<feature type="transmembrane region" description="Helical" evidence="9">
    <location>
        <begin position="353"/>
        <end position="373"/>
    </location>
</feature>
<keyword evidence="4" id="KW-0762">Sugar transport</keyword>
<dbReference type="RefSeq" id="WP_188689416.1">
    <property type="nucleotide sequence ID" value="NZ_BMIR01000002.1"/>
</dbReference>
<dbReference type="InterPro" id="IPR013853">
    <property type="entry name" value="EIIC-GAT"/>
</dbReference>
<dbReference type="PIRSF" id="PIRSF006304">
    <property type="entry name" value="GatC"/>
    <property type="match status" value="1"/>
</dbReference>
<dbReference type="GO" id="GO:0005886">
    <property type="term" value="C:plasma membrane"/>
    <property type="evidence" value="ECO:0007669"/>
    <property type="project" value="UniProtKB-SubCell"/>
</dbReference>
<proteinExistence type="predicted"/>
<evidence type="ECO:0000256" key="1">
    <source>
        <dbReference type="ARBA" id="ARBA00004651"/>
    </source>
</evidence>
<organism evidence="11 12">
    <name type="scientific">Pullulanibacillus camelliae</name>
    <dbReference type="NCBI Taxonomy" id="1707096"/>
    <lineage>
        <taxon>Bacteria</taxon>
        <taxon>Bacillati</taxon>
        <taxon>Bacillota</taxon>
        <taxon>Bacilli</taxon>
        <taxon>Bacillales</taxon>
        <taxon>Sporolactobacillaceae</taxon>
        <taxon>Pullulanibacillus</taxon>
    </lineage>
</organism>
<keyword evidence="8 9" id="KW-0472">Membrane</keyword>
<feature type="transmembrane region" description="Helical" evidence="9">
    <location>
        <begin position="248"/>
        <end position="271"/>
    </location>
</feature>
<evidence type="ECO:0000313" key="11">
    <source>
        <dbReference type="EMBL" id="GGE31545.1"/>
    </source>
</evidence>
<dbReference type="Proteomes" id="UP000628775">
    <property type="component" value="Unassembled WGS sequence"/>
</dbReference>
<accession>A0A8J2VML1</accession>
<dbReference type="GO" id="GO:0009401">
    <property type="term" value="P:phosphoenolpyruvate-dependent sugar phosphotransferase system"/>
    <property type="evidence" value="ECO:0007669"/>
    <property type="project" value="UniProtKB-KW"/>
</dbReference>
<keyword evidence="2" id="KW-0813">Transport</keyword>
<reference evidence="11" key="2">
    <citation type="submission" date="2020-09" db="EMBL/GenBank/DDBJ databases">
        <authorList>
            <person name="Sun Q."/>
            <person name="Zhou Y."/>
        </authorList>
    </citation>
    <scope>NUCLEOTIDE SEQUENCE</scope>
    <source>
        <strain evidence="11">CGMCC 1.15371</strain>
    </source>
</reference>
<gene>
    <name evidence="11" type="primary">sgcC</name>
    <name evidence="11" type="ORF">GCM10011391_07780</name>
</gene>
<feature type="transmembrane region" description="Helical" evidence="9">
    <location>
        <begin position="142"/>
        <end position="160"/>
    </location>
</feature>
<reference evidence="11" key="1">
    <citation type="journal article" date="2014" name="Int. J. Syst. Evol. Microbiol.">
        <title>Complete genome sequence of Corynebacterium casei LMG S-19264T (=DSM 44701T), isolated from a smear-ripened cheese.</title>
        <authorList>
            <consortium name="US DOE Joint Genome Institute (JGI-PGF)"/>
            <person name="Walter F."/>
            <person name="Albersmeier A."/>
            <person name="Kalinowski J."/>
            <person name="Ruckert C."/>
        </authorList>
    </citation>
    <scope>NUCLEOTIDE SEQUENCE</scope>
    <source>
        <strain evidence="11">CGMCC 1.15371</strain>
    </source>
</reference>
<dbReference type="PANTHER" id="PTHR37324">
    <property type="entry name" value="PTS SYSTEM GALACTITOL-SPECIFIC EIIC COMPONENT"/>
    <property type="match status" value="1"/>
</dbReference>
<evidence type="ECO:0000256" key="9">
    <source>
        <dbReference type="SAM" id="Phobius"/>
    </source>
</evidence>
<evidence type="ECO:0000259" key="10">
    <source>
        <dbReference type="PROSITE" id="PS51104"/>
    </source>
</evidence>